<feature type="non-terminal residue" evidence="1">
    <location>
        <position position="57"/>
    </location>
</feature>
<protein>
    <submittedName>
        <fullName evidence="1">Uncharacterized protein</fullName>
    </submittedName>
</protein>
<gene>
    <name evidence="1" type="ORF">KI387_035648</name>
</gene>
<dbReference type="AlphaFoldDB" id="A0AA38FP90"/>
<evidence type="ECO:0000313" key="1">
    <source>
        <dbReference type="EMBL" id="KAH9307737.1"/>
    </source>
</evidence>
<organism evidence="1 2">
    <name type="scientific">Taxus chinensis</name>
    <name type="common">Chinese yew</name>
    <name type="synonym">Taxus wallichiana var. chinensis</name>
    <dbReference type="NCBI Taxonomy" id="29808"/>
    <lineage>
        <taxon>Eukaryota</taxon>
        <taxon>Viridiplantae</taxon>
        <taxon>Streptophyta</taxon>
        <taxon>Embryophyta</taxon>
        <taxon>Tracheophyta</taxon>
        <taxon>Spermatophyta</taxon>
        <taxon>Pinopsida</taxon>
        <taxon>Pinidae</taxon>
        <taxon>Conifers II</taxon>
        <taxon>Cupressales</taxon>
        <taxon>Taxaceae</taxon>
        <taxon>Taxus</taxon>
    </lineage>
</organism>
<evidence type="ECO:0000313" key="2">
    <source>
        <dbReference type="Proteomes" id="UP000824469"/>
    </source>
</evidence>
<name>A0AA38FP90_TAXCH</name>
<dbReference type="Proteomes" id="UP000824469">
    <property type="component" value="Unassembled WGS sequence"/>
</dbReference>
<keyword evidence="2" id="KW-1185">Reference proteome</keyword>
<proteinExistence type="predicted"/>
<comment type="caution">
    <text evidence="1">The sequence shown here is derived from an EMBL/GenBank/DDBJ whole genome shotgun (WGS) entry which is preliminary data.</text>
</comment>
<reference evidence="1 2" key="1">
    <citation type="journal article" date="2021" name="Nat. Plants">
        <title>The Taxus genome provides insights into paclitaxel biosynthesis.</title>
        <authorList>
            <person name="Xiong X."/>
            <person name="Gou J."/>
            <person name="Liao Q."/>
            <person name="Li Y."/>
            <person name="Zhou Q."/>
            <person name="Bi G."/>
            <person name="Li C."/>
            <person name="Du R."/>
            <person name="Wang X."/>
            <person name="Sun T."/>
            <person name="Guo L."/>
            <person name="Liang H."/>
            <person name="Lu P."/>
            <person name="Wu Y."/>
            <person name="Zhang Z."/>
            <person name="Ro D.K."/>
            <person name="Shang Y."/>
            <person name="Huang S."/>
            <person name="Yan J."/>
        </authorList>
    </citation>
    <scope>NUCLEOTIDE SEQUENCE [LARGE SCALE GENOMIC DNA]</scope>
    <source>
        <strain evidence="1">Ta-2019</strain>
    </source>
</reference>
<feature type="non-terminal residue" evidence="1">
    <location>
        <position position="1"/>
    </location>
</feature>
<accession>A0AA38FP90</accession>
<sequence>LRGEAEAGARGLIWPSRYAGMGIRSWNAKWVFVDGKPKKKFHAGEIQASTAKWKFGM</sequence>
<dbReference type="EMBL" id="JAHRHJ020000007">
    <property type="protein sequence ID" value="KAH9307737.1"/>
    <property type="molecule type" value="Genomic_DNA"/>
</dbReference>